<reference evidence="1" key="1">
    <citation type="submission" date="2023-03" db="EMBL/GenBank/DDBJ databases">
        <title>Emydomyces testavorans Genome Sequence.</title>
        <authorList>
            <person name="Hoyer L."/>
        </authorList>
    </citation>
    <scope>NUCLEOTIDE SEQUENCE</scope>
    <source>
        <strain evidence="1">16-2883</strain>
    </source>
</reference>
<accession>A0AAF0IMW8</accession>
<gene>
    <name evidence="1" type="ORF">PRK78_005724</name>
</gene>
<evidence type="ECO:0000313" key="2">
    <source>
        <dbReference type="Proteomes" id="UP001219355"/>
    </source>
</evidence>
<name>A0AAF0IMW8_9EURO</name>
<dbReference type="EMBL" id="CP120629">
    <property type="protein sequence ID" value="WEW60239.1"/>
    <property type="molecule type" value="Genomic_DNA"/>
</dbReference>
<dbReference type="Proteomes" id="UP001219355">
    <property type="component" value="Chromosome 3"/>
</dbReference>
<organism evidence="1 2">
    <name type="scientific">Emydomyces testavorans</name>
    <dbReference type="NCBI Taxonomy" id="2070801"/>
    <lineage>
        <taxon>Eukaryota</taxon>
        <taxon>Fungi</taxon>
        <taxon>Dikarya</taxon>
        <taxon>Ascomycota</taxon>
        <taxon>Pezizomycotina</taxon>
        <taxon>Eurotiomycetes</taxon>
        <taxon>Eurotiomycetidae</taxon>
        <taxon>Onygenales</taxon>
        <taxon>Nannizziopsiaceae</taxon>
        <taxon>Emydomyces</taxon>
    </lineage>
</organism>
<protein>
    <submittedName>
        <fullName evidence="1">Uncharacterized protein</fullName>
    </submittedName>
</protein>
<proteinExistence type="predicted"/>
<evidence type="ECO:0000313" key="1">
    <source>
        <dbReference type="EMBL" id="WEW60239.1"/>
    </source>
</evidence>
<keyword evidence="2" id="KW-1185">Reference proteome</keyword>
<sequence>MHRTPCPCTYCGRVLKTTTGWARHLDYCAKNPNNVHRLKAQAVEREERRRKKKIELRARRKQLEKKEAAAKIGYKSNPKCFCDLAQHGIDVGDHPLCRLHERHRARKTRDLGAEYERAREEKARMLAEEYCEDNEIAQDSEASQAPITPRQPYHLQAALVVDAGSELESVLFDFMSRLQAEPGVWVKNWGVSR</sequence>
<dbReference type="AlphaFoldDB" id="A0AAF0IMW8"/>